<dbReference type="PROSITE" id="PS00409">
    <property type="entry name" value="PROKAR_NTER_METHYL"/>
    <property type="match status" value="1"/>
</dbReference>
<dbReference type="Proteomes" id="UP000272015">
    <property type="component" value="Unassembled WGS sequence"/>
</dbReference>
<feature type="transmembrane region" description="Helical" evidence="1">
    <location>
        <begin position="20"/>
        <end position="39"/>
    </location>
</feature>
<keyword evidence="1" id="KW-0812">Transmembrane</keyword>
<evidence type="ECO:0000256" key="1">
    <source>
        <dbReference type="SAM" id="Phobius"/>
    </source>
</evidence>
<proteinExistence type="predicted"/>
<dbReference type="AlphaFoldDB" id="A0A3A5MKX7"/>
<dbReference type="EMBL" id="QZVS01000082">
    <property type="protein sequence ID" value="RJT88529.1"/>
    <property type="molecule type" value="Genomic_DNA"/>
</dbReference>
<sequence>MRRERRERREREQGLSLVELLVAMLVLGILAAIVSGLYVSSMRSVSHAEVLTANTRSVSNGMNEMARVIRAATDNPVSGVVLSAPALEAAGAESVTFYAYVNLGTPVATQPPVKVRLNLDANRRLVETKFAAVTLTPGFYGFSATPVSRRILTEAIAPAGTPSLFRYLQADGTTIVPAATGLTLAERRLVTAVQVSVTVTNGSTDARTWVTLQNTVGMPNVGLSLAGL</sequence>
<protein>
    <submittedName>
        <fullName evidence="2">Type II secretion system protein</fullName>
    </submittedName>
</protein>
<organism evidence="2 3">
    <name type="scientific">Cryobacterium melibiosiphilum</name>
    <dbReference type="NCBI Taxonomy" id="995039"/>
    <lineage>
        <taxon>Bacteria</taxon>
        <taxon>Bacillati</taxon>
        <taxon>Actinomycetota</taxon>
        <taxon>Actinomycetes</taxon>
        <taxon>Micrococcales</taxon>
        <taxon>Microbacteriaceae</taxon>
        <taxon>Cryobacterium</taxon>
    </lineage>
</organism>
<name>A0A3A5MKX7_9MICO</name>
<keyword evidence="3" id="KW-1185">Reference proteome</keyword>
<keyword evidence="1" id="KW-0472">Membrane</keyword>
<dbReference type="NCBIfam" id="TIGR02532">
    <property type="entry name" value="IV_pilin_GFxxxE"/>
    <property type="match status" value="1"/>
</dbReference>
<dbReference type="Pfam" id="PF07963">
    <property type="entry name" value="N_methyl"/>
    <property type="match status" value="1"/>
</dbReference>
<evidence type="ECO:0000313" key="2">
    <source>
        <dbReference type="EMBL" id="RJT88529.1"/>
    </source>
</evidence>
<accession>A0A3A5MKX7</accession>
<evidence type="ECO:0000313" key="3">
    <source>
        <dbReference type="Proteomes" id="UP000272015"/>
    </source>
</evidence>
<dbReference type="RefSeq" id="WP_119974600.1">
    <property type="nucleotide sequence ID" value="NZ_JBHSQA010000001.1"/>
</dbReference>
<dbReference type="InterPro" id="IPR012902">
    <property type="entry name" value="N_methyl_site"/>
</dbReference>
<comment type="caution">
    <text evidence="2">The sequence shown here is derived from an EMBL/GenBank/DDBJ whole genome shotgun (WGS) entry which is preliminary data.</text>
</comment>
<gene>
    <name evidence="2" type="ORF">D6T64_10400</name>
</gene>
<reference evidence="2 3" key="1">
    <citation type="submission" date="2018-09" db="EMBL/GenBank/DDBJ databases">
        <title>Novel species of Cryobacterium.</title>
        <authorList>
            <person name="Liu Q."/>
            <person name="Xin Y.-H."/>
        </authorList>
    </citation>
    <scope>NUCLEOTIDE SEQUENCE [LARGE SCALE GENOMIC DNA]</scope>
    <source>
        <strain evidence="2 3">Hh39</strain>
    </source>
</reference>
<keyword evidence="1" id="KW-1133">Transmembrane helix</keyword>